<dbReference type="InterPro" id="IPR018247">
    <property type="entry name" value="EF_Hand_1_Ca_BS"/>
</dbReference>
<dbReference type="FunFam" id="1.20.58.60:FF:000014">
    <property type="entry name" value="microtubule-actin cross-linking factor 1"/>
    <property type="match status" value="1"/>
</dbReference>
<evidence type="ECO:0000256" key="5">
    <source>
        <dbReference type="ARBA" id="ARBA00022737"/>
    </source>
</evidence>
<dbReference type="InterPro" id="IPR002048">
    <property type="entry name" value="EF_hand_dom"/>
</dbReference>
<dbReference type="FunFam" id="3.30.920.20:FF:000001">
    <property type="entry name" value="Microtubule-actin cross-linking factor 1"/>
    <property type="match status" value="1"/>
</dbReference>
<dbReference type="FunFam" id="1.20.58.60:FF:000001">
    <property type="entry name" value="Microtubule-actin cross-linking factor 1"/>
    <property type="match status" value="3"/>
</dbReference>
<dbReference type="GO" id="GO:0005509">
    <property type="term" value="F:calcium ion binding"/>
    <property type="evidence" value="ECO:0007669"/>
    <property type="project" value="InterPro"/>
</dbReference>
<evidence type="ECO:0000259" key="12">
    <source>
        <dbReference type="PROSITE" id="PS51460"/>
    </source>
</evidence>
<dbReference type="GO" id="GO:0008017">
    <property type="term" value="F:microtubule binding"/>
    <property type="evidence" value="ECO:0007669"/>
    <property type="project" value="InterPro"/>
</dbReference>
<evidence type="ECO:0000256" key="1">
    <source>
        <dbReference type="ARBA" id="ARBA00004245"/>
    </source>
</evidence>
<dbReference type="InterPro" id="IPR001715">
    <property type="entry name" value="CH_dom"/>
</dbReference>
<feature type="domain" description="GAR" evidence="12">
    <location>
        <begin position="5110"/>
        <end position="5182"/>
    </location>
</feature>
<dbReference type="GO" id="GO:0045296">
    <property type="term" value="F:cadherin binding"/>
    <property type="evidence" value="ECO:0007669"/>
    <property type="project" value="TreeGrafter"/>
</dbReference>
<dbReference type="GO" id="GO:0005198">
    <property type="term" value="F:structural molecule activity"/>
    <property type="evidence" value="ECO:0007669"/>
    <property type="project" value="TreeGrafter"/>
</dbReference>
<feature type="compositionally biased region" description="Low complexity" evidence="9">
    <location>
        <begin position="5218"/>
        <end position="5258"/>
    </location>
</feature>
<dbReference type="GO" id="GO:0005737">
    <property type="term" value="C:cytoplasm"/>
    <property type="evidence" value="ECO:0007669"/>
    <property type="project" value="TreeGrafter"/>
</dbReference>
<dbReference type="SUPFAM" id="SSF143575">
    <property type="entry name" value="GAS2 domain-like"/>
    <property type="match status" value="1"/>
</dbReference>
<dbReference type="Proteomes" id="UP000886611">
    <property type="component" value="Unassembled WGS sequence"/>
</dbReference>
<evidence type="ECO:0000256" key="9">
    <source>
        <dbReference type="SAM" id="MobiDB-lite"/>
    </source>
</evidence>
<keyword evidence="5" id="KW-0677">Repeat</keyword>
<dbReference type="Pfam" id="PF00307">
    <property type="entry name" value="CH"/>
    <property type="match status" value="1"/>
</dbReference>
<dbReference type="GO" id="GO:0005886">
    <property type="term" value="C:plasma membrane"/>
    <property type="evidence" value="ECO:0007669"/>
    <property type="project" value="UniProtKB-SubCell"/>
</dbReference>
<gene>
    <name evidence="13" type="primary">Macf1_1</name>
    <name evidence="13" type="ORF">GTO96_0011365</name>
</gene>
<feature type="non-terminal residue" evidence="13">
    <location>
        <position position="5383"/>
    </location>
</feature>
<evidence type="ECO:0000313" key="14">
    <source>
        <dbReference type="Proteomes" id="UP000886611"/>
    </source>
</evidence>
<reference evidence="13 14" key="1">
    <citation type="journal article" date="2021" name="Cell">
        <title>Tracing the genetic footprints of vertebrate landing in non-teleost ray-finned fishes.</title>
        <authorList>
            <person name="Bi X."/>
            <person name="Wang K."/>
            <person name="Yang L."/>
            <person name="Pan H."/>
            <person name="Jiang H."/>
            <person name="Wei Q."/>
            <person name="Fang M."/>
            <person name="Yu H."/>
            <person name="Zhu C."/>
            <person name="Cai Y."/>
            <person name="He Y."/>
            <person name="Gan X."/>
            <person name="Zeng H."/>
            <person name="Yu D."/>
            <person name="Zhu Y."/>
            <person name="Jiang H."/>
            <person name="Qiu Q."/>
            <person name="Yang H."/>
            <person name="Zhang Y.E."/>
            <person name="Wang W."/>
            <person name="Zhu M."/>
            <person name="He S."/>
            <person name="Zhang G."/>
        </authorList>
    </citation>
    <scope>NUCLEOTIDE SEQUENCE [LARGE SCALE GENOMIC DNA]</scope>
    <source>
        <strain evidence="13">Bchr_013</strain>
    </source>
</reference>
<dbReference type="PANTHER" id="PTHR23169">
    <property type="entry name" value="ENVOPLAKIN"/>
    <property type="match status" value="1"/>
</dbReference>
<sequence>MSYSDRTDLKNYTLLKKYSFCHIEYRHWRILNIVSYLCLLTFCHRPDLIDMSRVIQQSNRENLEQAFAIAESLGVTRLLDPEDVDVPSPDEKSVITYVSSIYDAFPKVPEGGQGIGAHALVVEIEKNQTMLDECQNLSKQYCSCVKDYELQLMTYRAFVESHQKSPVKKRRMKSLSDAISQEFMDLHTRYTALVTLTTQHVKYINDALRRLQEEEKLIEEEKLKLMNQLSEMLSWTTEMKKNLLWKENFSGIDGSGMLETVLSEQQAISIELASRKDQVSEITRTVQFFLQSKKANKLSSDEKQEITTQVDILTEIYRQLCEQSMQNLQQLHVLLAEKAKHKERTTMVDLETIEVFSKMLLEAQLVLCGNKNVLFDKALDKNILHFRTNEPLMELQGALDLLDTLCDSIDSVMRERYLSSLPFRTNLEQNEAGDQTISSVEAANPFKVDPQLELGILKSQMDSGDNEIVTEKAVNFVSVFQLLFSEEILKPTSTSQLSDCDIVKYNTEHNMLYIGKAKTKILFLLNMANDFLNNLRKHKTPPYVTEQVNAEEICSLEETDQFHNSSNTAGMNGTMKNDVSPLESFSYLDISNKRKLEVSTMMPSKAAKNLKQNNCMLLDYIPVKSEVTLVKMNSTQGDTKIFRTNECVRHTGINCKTVSLQNMHECMSLRKKKTSVPKDGNASHNVQLYSAIYMGNSNKMFLPSVIGTGNVHHETVNESRRDEKVDKKQHDQMPQLQYTTKSTDSKVDNVKTSKMIIEKIVLDHQAIVPVDEFLSGWKDATLELFSEIEEMGNVARLVKDSTIPFSSEVIVEDSVADLGDKAALFMQKRVEIEYVSAGEFCENVILLPLKMPGKHFAEKERRASIGYEIEKSGKSTAQLSMEEPLDYWTGETEKKMNQFTSKTFLVQSNADMCGIQPVPLSLQTLSVKRCALAKRDKNSSHNIKGNAGAYLFELATSEWLPGDLYVTPFLKVCAQPQGKDQEALQQQIKVMNGATNQIEDQDAALTRELKTQRKKAEKNEYFAHILNTENLSQLKKLNKQVKKVKNLSQEQHPLNVNVMPCENSRKSGTVSTFLQCQNISFDAVATYKYLFDRWIRDYRIVASIGEMHNIQEHNSVLGISTIQGLEPDKCEVLSRYLEISNLEELLQSPKVKCVESGELISQFPAKIKKRVKVMKDTEIVDCYNQLIKVDILSQKYCQSSVFPDGKPPLSMPNIMTLEDQALADLALTNKCDYLSFSKENNLHDLNKCMKISTVKHFPSHQDFLSQHKKMTGISRGKGSEKPLDQDNLEGQTPITCLLLKNRDTFKGWTLHADLNTYLQESSLKFEAKAVLSLKAQESIEEKTNDMRVVKKQDTQEWEEMHKAQRNAQFLFDISSNIDGHTFIPTNGEKCDNHSLTTELTLPYMMKDSIIRPGTTEYFFGQKLSISKPDLNMLDIYSELEKNGSSMQDEPNIEEYFTRIKNAHGISTAETEIPDAAILIENAQTEYNNNKHRLEREVESPNENVNSATELRKKEVDTIKHVEKETDSLFFNLKQFKTYSSFLNDKKHYDRDSIEIHDKPITLEEIPAAQEPLFQTSYEIPHVSGQSQQTESSFQLGTESKAVLLEKIKNKLHFHNEMKENQEKCVSSEKLYGNYRGWRQKRYDEQLSCKNEEAKYTKSTEANQSTAIHPAKMVQEQQEVYSQKLDKLGLWLEKTSSSLAMYQEAKIDSDLNNLHLRQASIQAFQHDIKTNAADVSEVIASVKAFLSENGDFLPLTEHREMEKKLEQAEKQYAELVNCINTTQQIIDSAVATAQQNESQKVKVMTTLKETRCKVDQLLGLVSSLPSPSEAEGEIQQSETDSLLQPEVGIDSQYKRIMAYHQVLLSQQQSIIMTTKSAQAFLDRQTANLPSEECQQLSDDLAQLSKQYESQLAKCELQLRQMQMFKEEQIKFLQEHTEFVNWLEQSENGICSLNVNIENVKDLQEILEKQKLHSDDIICHKADLRFVTISGQKVLDMVALIHTSGWTELDILSAVQLVKNKMDDSTERYSKLRDKCLDLGVNLNNLLQRYYEFKDEASSLDTWLQKHQRTSEGLLSDSTDLNSLQKQLDTAKKLQDEFAEQQLQVQHLKQATNILLNIEPNMSKEEILKTTEKLVENFENLFQTISQRSEKLQTALAQSQGVQKNLLGLHTWMDSVEEMMKTQENITPSAQAVRDALTQNQKVRHDLLSHQGSMEAVQDLVTQILQTTDALTASRLQTDLCQLHKRFTLAKSTQQQKELSLMEVLNKLVVFETLAMHIKQFIESSNEVLVFGNPLDRELEDCLLRFVELKKTAKKESENVCSLRNLAAELSTTGVLNCSDPLQDTVKQLTEEFNKLEVSVEERCKEVSHCRQRLEAFHVLVTSLQNWLHEMQDKLPDAELHFTTKELEIQVHQLNEMLSDWESQKRFIKDMNQMGSELEGLIVKIMLSRSQLKHDMVQQKEATANDNVNGIHICKDMTQTQCEMSEVNSAYKSLGVSLKERLDHFSSSLGQRQHIEQEAASVTHFLEIKEQSILVHRQQGISPSKQLALQQQAEQNKVLQAELDQHSAELDNLKKALFDIIEKNSTSPEAKKWKIWLDDIDARWKRTNELVSERQALLEGSVNLLQSFTTAESQLRPWLAEKQLMISVLGPLSIEPNMLRTQKQQVQFLLKEFDSRRTQFDQLTHSGESIMSSDADPNSVSCSTVRDQLSSVTVLWKNLTDCLNLRFEQIDQAQEMSSKYQNVLQDLSCSLAQLGQRLDENINLSIEPSLLQEQLEENSRIHSELERSKKNLDEAESLFQGLTNIIVEEYLREELIKRLENVSNTYKTLCERAAKCLLQLQCALSSSQQFKQTFDEFCNWLEQRSEEAEGFSPVSGHLRILRTQLQQQEDFQKHLNQHRGTYDLILSQRDSFLLSMSQGEERTVLQTKVGLLKKRWEKLNCTTAKRQELLKDCITRALRYQQHLDELLPWIKNYEVHLSKLNAIQDPAKLEEALLTAKSLGQETEKQRVLLELFNATSDSLIEACESGEDEIRDEKAVVNQKMDALSEEMLKITTSLEEKYVRIKELHDGIREVKLKLEISQHKLEIHEALGLHSCSSKSLEKIQTQLEVLQSLDSQIHYLKDLIKGLQEDATLGRQVTFDCTELSAEVEDIASKTTVVKHKVEECCIYLEERLLGVGQMQARVRDLFSQIADLDDELDSMSPISRDQDSLQSQVEDLHCFLSQLSEMCFAVNECSTECCRKLESEGNTPDLLAIKKELDTLTRQSVKLNERAKCRLDQVEITSQRVKEFYNIVKDLSGLLVAAEMGMTSQGSVSSELETINQQLAMLKLFQKEQVDPIQPPLQHLNNVGQGLIQSAAKNSDTQGLEHDLEEINMRWNTLNKKVSERIAHMQEALLHCGKFQDALEPLLSWLTETEDLIANQKPPSVEYKVVKAQIQEQKLLQRLLDDHKLSVEMISAEGQRIAQSTEPFDQEKICRQLQTLSERWSAVISKANNRQCQLDDLLILAKRFHDIVEPLIEWLSTTEKKLANSEPLGTQTSKILQQINQHKALNEEILDQKKNVDQAIKNGQALLCEATGEEVTLILEKLDGIKSHYSEITATSSRALRILEQALQLSTRFRTAYEELGNWMDNVESELASSTGQLSSTELISHFQERQRELKTAVTDQWLVLDTVNEVSSALLELVPWRARDGLDRLVVEANERFKSISDIISQRVEQIDAAIQRSLQYEQNADAELAWAAETERKLTSLGLICLEQDQTMAQLQVQKAFTIDIIRHKDSIDKLLEDQENVLEMCKEEQKVILKNKTESLLKQYDLVSQLNSERYGHLEKAQVLVNQFWETLEEVNPWLEETLSLIVHLPSPAVHSAGLRQQQDDLRQLREFIAERKSYIDRLIKIGPQLAELNPVEGDVVLKRVATTESCYRELKEEVKQRAMALEEAETQLCQFHDKIEPMLETLQLMQSRLCQPPAIPAEVDKIREQIADNKNISAELDKLLPSFQTLSQKGGELIRRSQGLEKESAVKSIKKQLDMLSFYFEDIKSKSEEREAKLLDVLDLAEKFWYDMTALLTTIRDTQDIVRDLEDPGIDPSLIKQQIEAAEAIKAETDGLLEELEFVRNLGGDLIISCGETEKPEVKKTIDEMNQSWESLNRTWKERMEHLAEAMSIAVQYQDAIQAMYDYLDNAVIKLCDMSSVGTDIDTVKQQIDELKVFKEEVYQQQIDMEKLNHQGELMLKKAADDTDRDIIQEPLTELKHLWDNLGDKIVLRQHKLETALLALGQFHHALSELMSWLTHTAEMLDCQRPVSMDPKSIEIELAKHHVLRNDVLSHHSTVDSVNKAGNELLQSSEGDEASHLHSSLNSMNCSWEAILLKTQERQQHLEAALQQAEGFHGEVEDFLQWLRKMESQLYISKPTGGLPETAKEQLQQHMDIKAQFSTKEELYQQIMDKGHHIIINQDDPAVGSNTKTNLALLEQKWQALNTKIEERRDKLEEALCLATEFQSSLQDFINWLTQAEQNLNLCQPPSFIQETVLLQVDEHKQFVNEVNTHRDQIMCLDKMGSHLKFTSQKQDVVLIRNLLMSMQSRWEKVVQRSLERGRSLDEVRKRGKQFSETWRKLVDWLEEAERQLDSELEISNDPDKIKLQLTKHKEFQKILGAKQPVYDTTVRSCRSMKEKAPLSDDLPKLDNLLGEVRDKWDTVCGKSVERQHKLEEALLFSGQFADALQALIDWLCRVEPQLSEDQQVHGDLDLVINLMDAHKVFQKELGKRTSSMQALKRSARELIESGRDDTTWVKVQLLELTNRWDIVCKLSVSKQSRLEHALKQAEEFRSAVNHLLEWLSEAEQTLRFRGVLPDEVETLQSLISLHKVQTWTKQHQQRLENALAELMNNAELLEQLLSWLQWAETTLIQRDQELLPQNIDQVKGLITEHQSFMEEMTRKQPDVDKVTKTYKRKANDSSQDKSQTRKFFSRGILVVLPPNTQAETKNPKLTQLSARWQQVWLLALDRQRKLNDALDRLEELKEFANFDFDMWRKKYMRWMNHKKSRVMDFFRRIDKDQDGKITRQEFIDGILSSKFPTTKLEMSAVADIFDRDGDGYIDYYEFVAALHPNKDAYRPTTDADKIEDEVTRQVAQCKCAKRFQVEQIGENKYRFGDSQQLRLVRILRSTVMVRVGGGWMALDEFLVKNDPCRARGRTNLELREKFILPEGASQGMTPFRSRGRRSKPSSRTASPTRSSSSASQSNHSCTSVPSSPVTPASSSRVVSASKSKRTTFHSNRGNLPGENENQPTPSSAKSKYSESKRTPSSTSHPTSRGGSQAGSRASSRRGSDASDFDLLETQSACSDISETSTSGVPRKGMKNLSKIPTITKKTASSSSSSSATASPKTSGNKR</sequence>
<dbReference type="GO" id="GO:0045104">
    <property type="term" value="P:intermediate filament cytoskeleton organization"/>
    <property type="evidence" value="ECO:0007669"/>
    <property type="project" value="InterPro"/>
</dbReference>
<feature type="domain" description="EF-hand" evidence="11">
    <location>
        <begin position="5070"/>
        <end position="5105"/>
    </location>
</feature>
<keyword evidence="3" id="KW-0597">Phosphoprotein</keyword>
<organism evidence="13 14">
    <name type="scientific">Polypterus senegalus</name>
    <name type="common">Senegal bichir</name>
    <dbReference type="NCBI Taxonomy" id="55291"/>
    <lineage>
        <taxon>Eukaryota</taxon>
        <taxon>Metazoa</taxon>
        <taxon>Chordata</taxon>
        <taxon>Craniata</taxon>
        <taxon>Vertebrata</taxon>
        <taxon>Euteleostomi</taxon>
        <taxon>Actinopterygii</taxon>
        <taxon>Polypteriformes</taxon>
        <taxon>Polypteridae</taxon>
        <taxon>Polypterus</taxon>
    </lineage>
</organism>
<evidence type="ECO:0000256" key="6">
    <source>
        <dbReference type="ARBA" id="ARBA00022837"/>
    </source>
</evidence>
<dbReference type="InterPro" id="IPR011992">
    <property type="entry name" value="EF-hand-dom_pair"/>
</dbReference>
<dbReference type="FunFam" id="1.20.58.60:FF:000031">
    <property type="entry name" value="Microtubule-actin cross-linking factor 1"/>
    <property type="match status" value="1"/>
</dbReference>
<dbReference type="InterPro" id="IPR003108">
    <property type="entry name" value="GAR_dom"/>
</dbReference>
<dbReference type="CDD" id="cd00176">
    <property type="entry name" value="SPEC"/>
    <property type="match status" value="13"/>
</dbReference>
<dbReference type="InterPro" id="IPR002017">
    <property type="entry name" value="Spectrin_repeat"/>
</dbReference>
<dbReference type="GO" id="GO:0005874">
    <property type="term" value="C:microtubule"/>
    <property type="evidence" value="ECO:0007669"/>
    <property type="project" value="TreeGrafter"/>
</dbReference>
<dbReference type="PROSITE" id="PS51460">
    <property type="entry name" value="GAR"/>
    <property type="match status" value="1"/>
</dbReference>
<dbReference type="GO" id="GO:0032886">
    <property type="term" value="P:regulation of microtubule-based process"/>
    <property type="evidence" value="ECO:0007669"/>
    <property type="project" value="TreeGrafter"/>
</dbReference>
<evidence type="ECO:0000256" key="3">
    <source>
        <dbReference type="ARBA" id="ARBA00022553"/>
    </source>
</evidence>
<keyword evidence="2" id="KW-0963">Cytoplasm</keyword>
<feature type="coiled-coil region" evidence="8">
    <location>
        <begin position="2547"/>
        <end position="2581"/>
    </location>
</feature>
<dbReference type="PANTHER" id="PTHR23169:SF25">
    <property type="entry name" value="MICROTUBULE-ACTIN CROSS-LINKING FACTOR 1, ISOFORMS 1_2_3_4_5"/>
    <property type="match status" value="1"/>
</dbReference>
<dbReference type="SUPFAM" id="SSF47576">
    <property type="entry name" value="Calponin-homology domain, CH-domain"/>
    <property type="match status" value="1"/>
</dbReference>
<feature type="domain" description="EF-hand" evidence="11">
    <location>
        <begin position="5034"/>
        <end position="5069"/>
    </location>
</feature>
<dbReference type="FunFam" id="1.20.58.60:FF:000092">
    <property type="entry name" value="microtubule-actin cross-linking factor 1 isoform X2"/>
    <property type="match status" value="1"/>
</dbReference>
<dbReference type="EMBL" id="JAATIS010004753">
    <property type="protein sequence ID" value="KAG2460967.1"/>
    <property type="molecule type" value="Genomic_DNA"/>
</dbReference>
<feature type="coiled-coil region" evidence="8">
    <location>
        <begin position="201"/>
        <end position="231"/>
    </location>
</feature>
<dbReference type="SMART" id="SM00054">
    <property type="entry name" value="EFh"/>
    <property type="match status" value="2"/>
</dbReference>
<keyword evidence="4" id="KW-0479">Metal-binding</keyword>
<keyword evidence="14" id="KW-1185">Reference proteome</keyword>
<keyword evidence="8" id="KW-0175">Coiled coil</keyword>
<dbReference type="SMART" id="SM00150">
    <property type="entry name" value="SPEC"/>
    <property type="match status" value="27"/>
</dbReference>
<feature type="coiled-coil region" evidence="8">
    <location>
        <begin position="2769"/>
        <end position="2830"/>
    </location>
</feature>
<dbReference type="PROSITE" id="PS50222">
    <property type="entry name" value="EF_HAND_2"/>
    <property type="match status" value="2"/>
</dbReference>
<keyword evidence="6" id="KW-0106">Calcium</keyword>
<dbReference type="GO" id="GO:0005882">
    <property type="term" value="C:intermediate filament"/>
    <property type="evidence" value="ECO:0007669"/>
    <property type="project" value="TreeGrafter"/>
</dbReference>
<dbReference type="PROSITE" id="PS00018">
    <property type="entry name" value="EF_HAND_1"/>
    <property type="match status" value="2"/>
</dbReference>
<dbReference type="FunFam" id="1.10.238.10:FF:000013">
    <property type="entry name" value="Microtubule-actin cross-linking factor 1"/>
    <property type="match status" value="1"/>
</dbReference>
<dbReference type="CDD" id="cd00051">
    <property type="entry name" value="EFh"/>
    <property type="match status" value="1"/>
</dbReference>
<dbReference type="SUPFAM" id="SSF46966">
    <property type="entry name" value="Spectrin repeat"/>
    <property type="match status" value="25"/>
</dbReference>
<feature type="compositionally biased region" description="Low complexity" evidence="9">
    <location>
        <begin position="5354"/>
        <end position="5383"/>
    </location>
</feature>
<evidence type="ECO:0000259" key="11">
    <source>
        <dbReference type="PROSITE" id="PS50222"/>
    </source>
</evidence>
<feature type="compositionally biased region" description="Low complexity" evidence="9">
    <location>
        <begin position="5295"/>
        <end position="5314"/>
    </location>
</feature>
<dbReference type="GO" id="GO:0042060">
    <property type="term" value="P:wound healing"/>
    <property type="evidence" value="ECO:0007669"/>
    <property type="project" value="TreeGrafter"/>
</dbReference>
<feature type="compositionally biased region" description="Polar residues" evidence="9">
    <location>
        <begin position="5329"/>
        <end position="5344"/>
    </location>
</feature>
<proteinExistence type="predicted"/>
<evidence type="ECO:0000256" key="8">
    <source>
        <dbReference type="SAM" id="Coils"/>
    </source>
</evidence>
<feature type="coiled-coil region" evidence="8">
    <location>
        <begin position="1757"/>
        <end position="1784"/>
    </location>
</feature>
<dbReference type="Gene3D" id="3.30.920.20">
    <property type="entry name" value="Gas2-like domain"/>
    <property type="match status" value="1"/>
</dbReference>
<dbReference type="PROSITE" id="PS50021">
    <property type="entry name" value="CH"/>
    <property type="match status" value="1"/>
</dbReference>
<dbReference type="InterPro" id="IPR018159">
    <property type="entry name" value="Spectrin/alpha-actinin"/>
</dbReference>
<comment type="caution">
    <text evidence="13">The sequence shown here is derived from an EMBL/GenBank/DDBJ whole genome shotgun (WGS) entry which is preliminary data.</text>
</comment>
<dbReference type="Gene3D" id="1.20.58.60">
    <property type="match status" value="22"/>
</dbReference>
<keyword evidence="7" id="KW-0206">Cytoskeleton</keyword>
<evidence type="ECO:0000256" key="4">
    <source>
        <dbReference type="ARBA" id="ARBA00022723"/>
    </source>
</evidence>
<accession>A0A8X7X6F7</accession>
<protein>
    <submittedName>
        <fullName evidence="13">MACF1 factor</fullName>
    </submittedName>
</protein>
<dbReference type="InterPro" id="IPR036534">
    <property type="entry name" value="GAR_dom_sf"/>
</dbReference>
<dbReference type="GO" id="GO:0015629">
    <property type="term" value="C:actin cytoskeleton"/>
    <property type="evidence" value="ECO:0007669"/>
    <property type="project" value="TreeGrafter"/>
</dbReference>
<dbReference type="Pfam" id="PF02187">
    <property type="entry name" value="GAS2"/>
    <property type="match status" value="1"/>
</dbReference>
<feature type="compositionally biased region" description="Polar residues" evidence="9">
    <location>
        <begin position="5265"/>
        <end position="5287"/>
    </location>
</feature>
<evidence type="ECO:0000313" key="13">
    <source>
        <dbReference type="EMBL" id="KAG2460967.1"/>
    </source>
</evidence>
<dbReference type="Pfam" id="PF00435">
    <property type="entry name" value="Spectrin"/>
    <property type="match status" value="14"/>
</dbReference>
<dbReference type="Gene3D" id="1.10.418.10">
    <property type="entry name" value="Calponin-like domain"/>
    <property type="match status" value="1"/>
</dbReference>
<dbReference type="GO" id="GO:0051893">
    <property type="term" value="P:regulation of focal adhesion assembly"/>
    <property type="evidence" value="ECO:0007669"/>
    <property type="project" value="TreeGrafter"/>
</dbReference>
<evidence type="ECO:0000256" key="7">
    <source>
        <dbReference type="ARBA" id="ARBA00023212"/>
    </source>
</evidence>
<feature type="domain" description="Calponin-homology (CH)" evidence="10">
    <location>
        <begin position="1"/>
        <end position="106"/>
    </location>
</feature>
<dbReference type="FunFam" id="1.20.58.60:FF:000010">
    <property type="entry name" value="plectin isoform X2"/>
    <property type="match status" value="1"/>
</dbReference>
<dbReference type="SMART" id="SM00243">
    <property type="entry name" value="GAS2"/>
    <property type="match status" value="1"/>
</dbReference>
<evidence type="ECO:0000256" key="2">
    <source>
        <dbReference type="ARBA" id="ARBA00022490"/>
    </source>
</evidence>
<feature type="non-terminal residue" evidence="13">
    <location>
        <position position="1"/>
    </location>
</feature>
<dbReference type="Gene3D" id="1.10.238.10">
    <property type="entry name" value="EF-hand"/>
    <property type="match status" value="1"/>
</dbReference>
<dbReference type="Pfam" id="PF13499">
    <property type="entry name" value="EF-hand_7"/>
    <property type="match status" value="1"/>
</dbReference>
<dbReference type="InterPro" id="IPR043197">
    <property type="entry name" value="Plakin"/>
</dbReference>
<evidence type="ECO:0000259" key="10">
    <source>
        <dbReference type="PROSITE" id="PS50021"/>
    </source>
</evidence>
<dbReference type="FunFam" id="1.20.58.60:FF:000008">
    <property type="entry name" value="microtubule-actin cross-linking factor 1"/>
    <property type="match status" value="1"/>
</dbReference>
<dbReference type="SUPFAM" id="SSF47473">
    <property type="entry name" value="EF-hand"/>
    <property type="match status" value="1"/>
</dbReference>
<feature type="coiled-coil region" evidence="8">
    <location>
        <begin position="2079"/>
        <end position="2109"/>
    </location>
</feature>
<name>A0A8X7X6F7_POLSE</name>
<feature type="region of interest" description="Disordered" evidence="9">
    <location>
        <begin position="5198"/>
        <end position="5383"/>
    </location>
</feature>
<comment type="subcellular location">
    <subcellularLocation>
        <location evidence="1">Cytoplasm</location>
        <location evidence="1">Cytoskeleton</location>
    </subcellularLocation>
</comment>
<dbReference type="InterPro" id="IPR036872">
    <property type="entry name" value="CH_dom_sf"/>
</dbReference>